<keyword evidence="5 7" id="KW-0472">Membrane</keyword>
<evidence type="ECO:0000256" key="3">
    <source>
        <dbReference type="ARBA" id="ARBA00022781"/>
    </source>
</evidence>
<dbReference type="EMBL" id="JAOSHN010000015">
    <property type="protein sequence ID" value="MCU7380881.1"/>
    <property type="molecule type" value="Genomic_DNA"/>
</dbReference>
<keyword evidence="9" id="KW-1185">Reference proteome</keyword>
<proteinExistence type="inferred from homology"/>
<name>A0A9J6QZE8_9FIRM</name>
<dbReference type="NCBIfam" id="TIGR01145">
    <property type="entry name" value="ATP_synt_delta"/>
    <property type="match status" value="1"/>
</dbReference>
<dbReference type="GO" id="GO:0045259">
    <property type="term" value="C:proton-transporting ATP synthase complex"/>
    <property type="evidence" value="ECO:0007669"/>
    <property type="project" value="UniProtKB-KW"/>
</dbReference>
<comment type="function">
    <text evidence="7">F(1)F(0) ATP synthase produces ATP from ADP in the presence of a proton or sodium gradient. F-type ATPases consist of two structural domains, F(1) containing the extramembraneous catalytic core and F(0) containing the membrane proton channel, linked together by a central stalk and a peripheral stalk. During catalysis, ATP synthesis in the catalytic domain of F(1) is coupled via a rotary mechanism of the central stalk subunits to proton translocation.</text>
</comment>
<dbReference type="HAMAP" id="MF_01416">
    <property type="entry name" value="ATP_synth_delta_bact"/>
    <property type="match status" value="1"/>
</dbReference>
<comment type="similarity">
    <text evidence="7">Belongs to the ATPase delta chain family.</text>
</comment>
<evidence type="ECO:0000256" key="7">
    <source>
        <dbReference type="HAMAP-Rule" id="MF_01416"/>
    </source>
</evidence>
<reference evidence="8" key="1">
    <citation type="submission" date="2022-09" db="EMBL/GenBank/DDBJ databases">
        <title>Culturomic study of gut microbiota in children with autism spectrum disorder.</title>
        <authorList>
            <person name="Efimov B.A."/>
            <person name="Chaplin A.V."/>
            <person name="Sokolova S.R."/>
            <person name="Pikina A.P."/>
            <person name="Korzhanova M."/>
            <person name="Belova V."/>
            <person name="Korostin D."/>
        </authorList>
    </citation>
    <scope>NUCLEOTIDE SEQUENCE</scope>
    <source>
        <strain evidence="8">ASD5510</strain>
    </source>
</reference>
<keyword evidence="4 7" id="KW-0406">Ion transport</keyword>
<comment type="subcellular location">
    <subcellularLocation>
        <location evidence="7">Cell membrane</location>
        <topology evidence="7">Peripheral membrane protein</topology>
    </subcellularLocation>
    <subcellularLocation>
        <location evidence="1">Membrane</location>
    </subcellularLocation>
</comment>
<gene>
    <name evidence="7 8" type="primary">atpH</name>
    <name evidence="8" type="ORF">OBO34_21435</name>
</gene>
<dbReference type="Gene3D" id="1.10.520.20">
    <property type="entry name" value="N-terminal domain of the delta subunit of the F1F0-ATP synthase"/>
    <property type="match status" value="1"/>
</dbReference>
<protein>
    <recommendedName>
        <fullName evidence="7">ATP synthase subunit delta</fullName>
    </recommendedName>
    <alternativeName>
        <fullName evidence="7">ATP synthase F(1) sector subunit delta</fullName>
    </alternativeName>
    <alternativeName>
        <fullName evidence="7">F-type ATPase subunit delta</fullName>
        <shortName evidence="7">F-ATPase subunit delta</shortName>
    </alternativeName>
</protein>
<sequence>MAELTIDLTYGSALFQAAEETGKKDLILDEACQILGIFEQEPDFYAFVNYPAISAREKKDVLKNVFEGKICKELLNLLYVLVDKGRTRHFPKIVKAYKEMIDHEEGYAYGSIYSVVPLKPEQLAKFEEQTSRLIKNKVRLENLIDPKLIGGVKILVDGRIIDASIRKRFADLGNQLL</sequence>
<dbReference type="GO" id="GO:0046933">
    <property type="term" value="F:proton-transporting ATP synthase activity, rotational mechanism"/>
    <property type="evidence" value="ECO:0007669"/>
    <property type="project" value="UniProtKB-UniRule"/>
</dbReference>
<keyword evidence="7" id="KW-0139">CF(1)</keyword>
<dbReference type="AlphaFoldDB" id="A0A9J6QZE8"/>
<dbReference type="InterPro" id="IPR026015">
    <property type="entry name" value="ATP_synth_OSCP/delta_N_sf"/>
</dbReference>
<dbReference type="InterPro" id="IPR000711">
    <property type="entry name" value="ATPase_OSCP/dsu"/>
</dbReference>
<keyword evidence="7" id="KW-1003">Cell membrane</keyword>
<keyword evidence="3 7" id="KW-0375">Hydrogen ion transport</keyword>
<evidence type="ECO:0000256" key="1">
    <source>
        <dbReference type="ARBA" id="ARBA00004370"/>
    </source>
</evidence>
<evidence type="ECO:0000256" key="2">
    <source>
        <dbReference type="ARBA" id="ARBA00022448"/>
    </source>
</evidence>
<dbReference type="PRINTS" id="PR00125">
    <property type="entry name" value="ATPASEDELTA"/>
</dbReference>
<evidence type="ECO:0000256" key="6">
    <source>
        <dbReference type="ARBA" id="ARBA00023310"/>
    </source>
</evidence>
<dbReference type="GO" id="GO:0005886">
    <property type="term" value="C:plasma membrane"/>
    <property type="evidence" value="ECO:0007669"/>
    <property type="project" value="UniProtKB-SubCell"/>
</dbReference>
<organism evidence="8 9">
    <name type="scientific">Hominibacterium faecale</name>
    <dbReference type="NCBI Taxonomy" id="2839743"/>
    <lineage>
        <taxon>Bacteria</taxon>
        <taxon>Bacillati</taxon>
        <taxon>Bacillota</taxon>
        <taxon>Clostridia</taxon>
        <taxon>Peptostreptococcales</taxon>
        <taxon>Anaerovoracaceae</taxon>
        <taxon>Hominibacterium</taxon>
    </lineage>
</organism>
<dbReference type="Pfam" id="PF00213">
    <property type="entry name" value="OSCP"/>
    <property type="match status" value="1"/>
</dbReference>
<evidence type="ECO:0000256" key="4">
    <source>
        <dbReference type="ARBA" id="ARBA00023065"/>
    </source>
</evidence>
<dbReference type="RefSeq" id="WP_253020334.1">
    <property type="nucleotide sequence ID" value="NZ_JAJAGH010000017.1"/>
</dbReference>
<dbReference type="SUPFAM" id="SSF47928">
    <property type="entry name" value="N-terminal domain of the delta subunit of the F1F0-ATP synthase"/>
    <property type="match status" value="1"/>
</dbReference>
<evidence type="ECO:0000313" key="8">
    <source>
        <dbReference type="EMBL" id="MCU7380881.1"/>
    </source>
</evidence>
<evidence type="ECO:0000313" key="9">
    <source>
        <dbReference type="Proteomes" id="UP001065549"/>
    </source>
</evidence>
<evidence type="ECO:0000256" key="5">
    <source>
        <dbReference type="ARBA" id="ARBA00023136"/>
    </source>
</evidence>
<comment type="function">
    <text evidence="7">This protein is part of the stalk that links CF(0) to CF(1). It either transmits conformational changes from CF(0) to CF(1) or is implicated in proton conduction.</text>
</comment>
<dbReference type="PANTHER" id="PTHR11910">
    <property type="entry name" value="ATP SYNTHASE DELTA CHAIN"/>
    <property type="match status" value="1"/>
</dbReference>
<accession>A0A9J6QZE8</accession>
<keyword evidence="6 7" id="KW-0066">ATP synthesis</keyword>
<dbReference type="Proteomes" id="UP001065549">
    <property type="component" value="Unassembled WGS sequence"/>
</dbReference>
<keyword evidence="2 7" id="KW-0813">Transport</keyword>
<comment type="caution">
    <text evidence="8">The sequence shown here is derived from an EMBL/GenBank/DDBJ whole genome shotgun (WGS) entry which is preliminary data.</text>
</comment>